<dbReference type="InterPro" id="IPR001834">
    <property type="entry name" value="CBR-like"/>
</dbReference>
<dbReference type="Pfam" id="PF00970">
    <property type="entry name" value="FAD_binding_6"/>
    <property type="match status" value="1"/>
</dbReference>
<comment type="cofactor">
    <cofactor evidence="1 10 11">
        <name>FAD</name>
        <dbReference type="ChEBI" id="CHEBI:57692"/>
    </cofactor>
</comment>
<dbReference type="Gene3D" id="2.40.30.10">
    <property type="entry name" value="Translation factors"/>
    <property type="match status" value="1"/>
</dbReference>
<sequence length="318" mass="34177">MNKFITLAALIGVASSVSAFAPHAAAPAASRRGTAILTAATTDFPSTLTSEPTLALVAPGKCQFTDEFAAAKLLKRWKISETSSVLRFALPDESSPLNLATCACILAKADLPDRDGTIEAVIRPYTPISTNAQIGSFDMLIKDYGENGRLSTHLCSLEEGDEISFKHIDANVKIQAPFDFKKVCMLVGGTGITPMTQVLHAVLGDPTSTAEAVVLYGSRTSDDILGKDLLDSWDSSDRLSVTHVLSNEPEESDWKGARGFVNKDLIQKNFPPPSDKESIIFVCGPPPMYEALCGPRLDKEVSGLLGEMGYSEDQVFKF</sequence>
<keyword evidence="4 10" id="KW-0285">Flavoprotein</keyword>
<dbReference type="OrthoDB" id="432685at2759"/>
<evidence type="ECO:0000256" key="9">
    <source>
        <dbReference type="ARBA" id="ARBA00047682"/>
    </source>
</evidence>
<keyword evidence="7 11" id="KW-0520">NAD</keyword>
<dbReference type="InterPro" id="IPR017938">
    <property type="entry name" value="Riboflavin_synthase-like_b-brl"/>
</dbReference>
<evidence type="ECO:0000256" key="3">
    <source>
        <dbReference type="ARBA" id="ARBA00006105"/>
    </source>
</evidence>
<feature type="domain" description="FAD-binding FR-type" evidence="13">
    <location>
        <begin position="66"/>
        <end position="184"/>
    </location>
</feature>
<dbReference type="Gene3D" id="3.40.50.80">
    <property type="entry name" value="Nucleotide-binding domain of ferredoxin-NADP reductase (FNR) module"/>
    <property type="match status" value="1"/>
</dbReference>
<evidence type="ECO:0000256" key="7">
    <source>
        <dbReference type="ARBA" id="ARBA00023027"/>
    </source>
</evidence>
<dbReference type="InterPro" id="IPR001709">
    <property type="entry name" value="Flavoprot_Pyr_Nucl_cyt_Rdtase"/>
</dbReference>
<feature type="binding site" evidence="10">
    <location>
        <position position="124"/>
    </location>
    <ligand>
        <name>FAD</name>
        <dbReference type="ChEBI" id="CHEBI:57692"/>
    </ligand>
</feature>
<keyword evidence="8" id="KW-0496">Mitochondrion</keyword>
<evidence type="ECO:0000256" key="12">
    <source>
        <dbReference type="SAM" id="SignalP"/>
    </source>
</evidence>
<feature type="binding site" evidence="10">
    <location>
        <position position="193"/>
    </location>
    <ligand>
        <name>FAD</name>
        <dbReference type="ChEBI" id="CHEBI:57692"/>
    </ligand>
</feature>
<feature type="binding site" evidence="10">
    <location>
        <position position="123"/>
    </location>
    <ligand>
        <name>FAD</name>
        <dbReference type="ChEBI" id="CHEBI:57692"/>
    </ligand>
</feature>
<dbReference type="CDD" id="cd06183">
    <property type="entry name" value="cyt_b5_reduct_like"/>
    <property type="match status" value="1"/>
</dbReference>
<comment type="similarity">
    <text evidence="3 11">Belongs to the flavoprotein pyridine nucleotide cytochrome reductase family.</text>
</comment>
<feature type="chain" id="PRO_5009192030" description="NADH-cytochrome b5 reductase" evidence="12">
    <location>
        <begin position="20"/>
        <end position="318"/>
    </location>
</feature>
<dbReference type="GO" id="GO:0090524">
    <property type="term" value="F:cytochrome-b5 reductase activity, acting on NADH"/>
    <property type="evidence" value="ECO:0007669"/>
    <property type="project" value="UniProtKB-EC"/>
</dbReference>
<dbReference type="SUPFAM" id="SSF52343">
    <property type="entry name" value="Ferredoxin reductase-like, C-terminal NADP-linked domain"/>
    <property type="match status" value="1"/>
</dbReference>
<feature type="binding site" evidence="10">
    <location>
        <position position="142"/>
    </location>
    <ligand>
        <name>FAD</name>
        <dbReference type="ChEBI" id="CHEBI:57692"/>
    </ligand>
</feature>
<dbReference type="InterPro" id="IPR017927">
    <property type="entry name" value="FAD-bd_FR_type"/>
</dbReference>
<keyword evidence="5 10" id="KW-0274">FAD</keyword>
<feature type="binding site" evidence="10">
    <location>
        <position position="125"/>
    </location>
    <ligand>
        <name>FAD</name>
        <dbReference type="ChEBI" id="CHEBI:57692"/>
    </ligand>
</feature>
<organism evidence="14 15">
    <name type="scientific">Fragilariopsis cylindrus CCMP1102</name>
    <dbReference type="NCBI Taxonomy" id="635003"/>
    <lineage>
        <taxon>Eukaryota</taxon>
        <taxon>Sar</taxon>
        <taxon>Stramenopiles</taxon>
        <taxon>Ochrophyta</taxon>
        <taxon>Bacillariophyta</taxon>
        <taxon>Bacillariophyceae</taxon>
        <taxon>Bacillariophycidae</taxon>
        <taxon>Bacillariales</taxon>
        <taxon>Bacillariaceae</taxon>
        <taxon>Fragilariopsis</taxon>
    </lineage>
</organism>
<feature type="binding site" evidence="10">
    <location>
        <position position="140"/>
    </location>
    <ligand>
        <name>FAD</name>
        <dbReference type="ChEBI" id="CHEBI:57692"/>
    </ligand>
</feature>
<comment type="catalytic activity">
    <reaction evidence="9 11">
        <text>2 Fe(III)-[cytochrome b5] + NADH = 2 Fe(II)-[cytochrome b5] + NAD(+) + H(+)</text>
        <dbReference type="Rhea" id="RHEA:46680"/>
        <dbReference type="Rhea" id="RHEA-COMP:10438"/>
        <dbReference type="Rhea" id="RHEA-COMP:10439"/>
        <dbReference type="ChEBI" id="CHEBI:15378"/>
        <dbReference type="ChEBI" id="CHEBI:29033"/>
        <dbReference type="ChEBI" id="CHEBI:29034"/>
        <dbReference type="ChEBI" id="CHEBI:57540"/>
        <dbReference type="ChEBI" id="CHEBI:57945"/>
        <dbReference type="EC" id="1.6.2.2"/>
    </reaction>
</comment>
<evidence type="ECO:0000256" key="5">
    <source>
        <dbReference type="ARBA" id="ARBA00022827"/>
    </source>
</evidence>
<keyword evidence="6 11" id="KW-0560">Oxidoreductase</keyword>
<name>A0A1E7EN16_9STRA</name>
<comment type="subcellular location">
    <subcellularLocation>
        <location evidence="2">Mitochondrion</location>
    </subcellularLocation>
</comment>
<gene>
    <name evidence="14" type="ORF">FRACYDRAFT_271986</name>
</gene>
<dbReference type="InterPro" id="IPR008333">
    <property type="entry name" value="Cbr1-like_FAD-bd_dom"/>
</dbReference>
<dbReference type="InterPro" id="IPR001433">
    <property type="entry name" value="OxRdtase_FAD/NAD-bd"/>
</dbReference>
<dbReference type="Pfam" id="PF00175">
    <property type="entry name" value="NAD_binding_1"/>
    <property type="match status" value="1"/>
</dbReference>
<dbReference type="PRINTS" id="PR00371">
    <property type="entry name" value="FPNCR"/>
</dbReference>
<dbReference type="PROSITE" id="PS51384">
    <property type="entry name" value="FAD_FR"/>
    <property type="match status" value="1"/>
</dbReference>
<evidence type="ECO:0000256" key="10">
    <source>
        <dbReference type="PIRSR" id="PIRSR601834-1"/>
    </source>
</evidence>
<dbReference type="PRINTS" id="PR00406">
    <property type="entry name" value="CYTB5RDTASE"/>
</dbReference>
<feature type="signal peptide" evidence="12">
    <location>
        <begin position="1"/>
        <end position="19"/>
    </location>
</feature>
<dbReference type="PANTHER" id="PTHR19370:SF171">
    <property type="entry name" value="NADH-CYTOCHROME B5 REDUCTASE 2"/>
    <property type="match status" value="1"/>
</dbReference>
<dbReference type="SUPFAM" id="SSF63380">
    <property type="entry name" value="Riboflavin synthase domain-like"/>
    <property type="match status" value="1"/>
</dbReference>
<evidence type="ECO:0000256" key="2">
    <source>
        <dbReference type="ARBA" id="ARBA00004173"/>
    </source>
</evidence>
<dbReference type="KEGG" id="fcy:FRACYDRAFT_271986"/>
<evidence type="ECO:0000256" key="6">
    <source>
        <dbReference type="ARBA" id="ARBA00023002"/>
    </source>
</evidence>
<dbReference type="PANTHER" id="PTHR19370">
    <property type="entry name" value="NADH-CYTOCHROME B5 REDUCTASE"/>
    <property type="match status" value="1"/>
</dbReference>
<reference evidence="14 15" key="1">
    <citation type="submission" date="2016-09" db="EMBL/GenBank/DDBJ databases">
        <title>Extensive genetic diversity and differential bi-allelic expression allows diatom success in the polar Southern Ocean.</title>
        <authorList>
            <consortium name="DOE Joint Genome Institute"/>
            <person name="Mock T."/>
            <person name="Otillar R.P."/>
            <person name="Strauss J."/>
            <person name="Dupont C."/>
            <person name="Frickenhaus S."/>
            <person name="Maumus F."/>
            <person name="Mcmullan M."/>
            <person name="Sanges R."/>
            <person name="Schmutz J."/>
            <person name="Toseland A."/>
            <person name="Valas R."/>
            <person name="Veluchamy A."/>
            <person name="Ward B.J."/>
            <person name="Allen A."/>
            <person name="Barry K."/>
            <person name="Falciatore A."/>
            <person name="Ferrante M."/>
            <person name="Fortunato A.E."/>
            <person name="Gloeckner G."/>
            <person name="Gruber A."/>
            <person name="Hipkin R."/>
            <person name="Janech M."/>
            <person name="Kroth P."/>
            <person name="Leese F."/>
            <person name="Lindquist E."/>
            <person name="Lyon B.R."/>
            <person name="Martin J."/>
            <person name="Mayer C."/>
            <person name="Parker M."/>
            <person name="Quesneville H."/>
            <person name="Raymond J."/>
            <person name="Uhlig C."/>
            <person name="Valentin K.U."/>
            <person name="Worden A.Z."/>
            <person name="Armbrust E.V."/>
            <person name="Bowler C."/>
            <person name="Green B."/>
            <person name="Moulton V."/>
            <person name="Van Oosterhout C."/>
            <person name="Grigoriev I."/>
        </authorList>
    </citation>
    <scope>NUCLEOTIDE SEQUENCE [LARGE SCALE GENOMIC DNA]</scope>
    <source>
        <strain evidence="14 15">CCMP1102</strain>
    </source>
</reference>
<keyword evidence="15" id="KW-1185">Reference proteome</keyword>
<dbReference type="AlphaFoldDB" id="A0A1E7EN16"/>
<dbReference type="Proteomes" id="UP000095751">
    <property type="component" value="Unassembled WGS sequence"/>
</dbReference>
<feature type="binding site" evidence="10">
    <location>
        <position position="151"/>
    </location>
    <ligand>
        <name>FAD</name>
        <dbReference type="ChEBI" id="CHEBI:57692"/>
    </ligand>
</feature>
<accession>A0A1E7EN16</accession>
<evidence type="ECO:0000256" key="8">
    <source>
        <dbReference type="ARBA" id="ARBA00023128"/>
    </source>
</evidence>
<protein>
    <recommendedName>
        <fullName evidence="11">NADH-cytochrome b5 reductase</fullName>
        <ecNumber evidence="11">1.6.2.2</ecNumber>
    </recommendedName>
</protein>
<evidence type="ECO:0000259" key="13">
    <source>
        <dbReference type="PROSITE" id="PS51384"/>
    </source>
</evidence>
<evidence type="ECO:0000256" key="1">
    <source>
        <dbReference type="ARBA" id="ARBA00001974"/>
    </source>
</evidence>
<evidence type="ECO:0000256" key="4">
    <source>
        <dbReference type="ARBA" id="ARBA00022630"/>
    </source>
</evidence>
<keyword evidence="12" id="KW-0732">Signal</keyword>
<evidence type="ECO:0000313" key="14">
    <source>
        <dbReference type="EMBL" id="OEU07339.1"/>
    </source>
</evidence>
<dbReference type="InParanoid" id="A0A1E7EN16"/>
<evidence type="ECO:0000313" key="15">
    <source>
        <dbReference type="Proteomes" id="UP000095751"/>
    </source>
</evidence>
<dbReference type="GO" id="GO:0005739">
    <property type="term" value="C:mitochondrion"/>
    <property type="evidence" value="ECO:0007669"/>
    <property type="project" value="UniProtKB-SubCell"/>
</dbReference>
<dbReference type="EMBL" id="KV784386">
    <property type="protein sequence ID" value="OEU07339.1"/>
    <property type="molecule type" value="Genomic_DNA"/>
</dbReference>
<dbReference type="InterPro" id="IPR039261">
    <property type="entry name" value="FNR_nucleotide-bd"/>
</dbReference>
<dbReference type="EC" id="1.6.2.2" evidence="11"/>
<proteinExistence type="inferred from homology"/>
<evidence type="ECO:0000256" key="11">
    <source>
        <dbReference type="RuleBase" id="RU361226"/>
    </source>
</evidence>